<dbReference type="PANTHER" id="PTHR16201">
    <property type="entry name" value="SEVEN TRANSMEMBRANE PROTEIN 1-RELATED"/>
    <property type="match status" value="1"/>
</dbReference>
<evidence type="ECO:0000313" key="2">
    <source>
        <dbReference type="Ensembl" id="ENSECRP00000009549.1"/>
    </source>
</evidence>
<keyword evidence="1" id="KW-0472">Membrane</keyword>
<name>A0A8C4S530_ERPCA</name>
<feature type="transmembrane region" description="Helical" evidence="1">
    <location>
        <begin position="88"/>
        <end position="112"/>
    </location>
</feature>
<dbReference type="GeneTree" id="ENSGT00390000018718"/>
<proteinExistence type="predicted"/>
<reference evidence="2" key="2">
    <citation type="submission" date="2025-08" db="UniProtKB">
        <authorList>
            <consortium name="Ensembl"/>
        </authorList>
    </citation>
    <scope>IDENTIFICATION</scope>
</reference>
<protein>
    <submittedName>
        <fullName evidence="2">Transmembrane protein 44</fullName>
    </submittedName>
</protein>
<keyword evidence="3" id="KW-1185">Reference proteome</keyword>
<dbReference type="PANTHER" id="PTHR16201:SF53">
    <property type="entry name" value="TRANSMEMBRANE PROTEIN 44"/>
    <property type="match status" value="1"/>
</dbReference>
<evidence type="ECO:0000256" key="1">
    <source>
        <dbReference type="SAM" id="Phobius"/>
    </source>
</evidence>
<dbReference type="GeneID" id="114646719"/>
<feature type="transmembrane region" description="Helical" evidence="1">
    <location>
        <begin position="30"/>
        <end position="49"/>
    </location>
</feature>
<feature type="transmembrane region" description="Helical" evidence="1">
    <location>
        <begin position="61"/>
        <end position="82"/>
    </location>
</feature>
<keyword evidence="1" id="KW-1133">Transmembrane helix</keyword>
<evidence type="ECO:0000313" key="3">
    <source>
        <dbReference type="Proteomes" id="UP000694620"/>
    </source>
</evidence>
<reference evidence="2" key="1">
    <citation type="submission" date="2021-06" db="EMBL/GenBank/DDBJ databases">
        <authorList>
            <consortium name="Wellcome Sanger Institute Data Sharing"/>
        </authorList>
    </citation>
    <scope>NUCLEOTIDE SEQUENCE [LARGE SCALE GENOMIC DNA]</scope>
</reference>
<accession>A0A8C4S530</accession>
<organism evidence="2 3">
    <name type="scientific">Erpetoichthys calabaricus</name>
    <name type="common">Rope fish</name>
    <name type="synonym">Calamoichthys calabaricus</name>
    <dbReference type="NCBI Taxonomy" id="27687"/>
    <lineage>
        <taxon>Eukaryota</taxon>
        <taxon>Metazoa</taxon>
        <taxon>Chordata</taxon>
        <taxon>Craniata</taxon>
        <taxon>Vertebrata</taxon>
        <taxon>Euteleostomi</taxon>
        <taxon>Actinopterygii</taxon>
        <taxon>Polypteriformes</taxon>
        <taxon>Polypteridae</taxon>
        <taxon>Erpetoichthys</taxon>
    </lineage>
</organism>
<dbReference type="InterPro" id="IPR051415">
    <property type="entry name" value="LAAT-1"/>
</dbReference>
<sequence>MSGKVARALPPWTTEYLQRCFANEKVCVSFALWIAAAVLWIVADFLLLYRHLRTKGKHSSISVHCIVYGFIGNLSNTVGAFLANQLTIQIFTGIYMAAADLVNFICFFFPFCKWKSARQGSGKKRRNSRKRNSLFVFLLPLSVGSGYWTWQSISRPNVLQTKDSRRRLLSTFLQENTDVIGYALGLVALTISWTSKCPDIQKMYNGKKFSNTQVWSQIFKIIASVIYASAILCHDRQTDYILKALPWILNSLGTAAIDNTILLLNYLRVTKVAHHIGLDQVLEEEQDTQVLLSPVYQDMAEIEEEIQLETTEKMKSEWVPLTTIPNNRYLQKMAEIGHYMDLSIQTVQEWDFEDMDQNWNKGLNADPEDVNKEASIHQDLFREPQTDTARQPISDFWYYEGRVMMTDERASAILADYEEEIRRTGK</sequence>
<dbReference type="GO" id="GO:0015174">
    <property type="term" value="F:basic amino acid transmembrane transporter activity"/>
    <property type="evidence" value="ECO:0007669"/>
    <property type="project" value="TreeGrafter"/>
</dbReference>
<dbReference type="RefSeq" id="XP_028650872.1">
    <property type="nucleotide sequence ID" value="XM_028795039.2"/>
</dbReference>
<keyword evidence="1" id="KW-0812">Transmembrane</keyword>
<dbReference type="GO" id="GO:0016020">
    <property type="term" value="C:membrane"/>
    <property type="evidence" value="ECO:0007669"/>
    <property type="project" value="TreeGrafter"/>
</dbReference>
<dbReference type="Proteomes" id="UP000694620">
    <property type="component" value="Chromosome 2"/>
</dbReference>
<dbReference type="AlphaFoldDB" id="A0A8C4S530"/>
<reference evidence="2" key="3">
    <citation type="submission" date="2025-09" db="UniProtKB">
        <authorList>
            <consortium name="Ensembl"/>
        </authorList>
    </citation>
    <scope>IDENTIFICATION</scope>
</reference>
<dbReference type="Ensembl" id="ENSECRT00000009705.1">
    <property type="protein sequence ID" value="ENSECRP00000009549.1"/>
    <property type="gene ID" value="ENSECRG00000006401.1"/>
</dbReference>
<feature type="transmembrane region" description="Helical" evidence="1">
    <location>
        <begin position="133"/>
        <end position="150"/>
    </location>
</feature>
<gene>
    <name evidence="2" type="primary">TMEM44</name>
    <name evidence="2" type="synonym">tmem44</name>
</gene>